<keyword evidence="6" id="KW-1185">Reference proteome</keyword>
<feature type="domain" description="HTH marR-type" evidence="4">
    <location>
        <begin position="1"/>
        <end position="134"/>
    </location>
</feature>
<dbReference type="SMART" id="SM00347">
    <property type="entry name" value="HTH_MARR"/>
    <property type="match status" value="1"/>
</dbReference>
<sequence length="138" mass="15738">MEDKNLDFIGNEMMTLIRRASLDKKHGGLDRSSYTLLYHLSNHGNIGVKALAEGLGLDTSTISRQTSVLEHKGYIERIPDPQDGRSSYFQITELGSRKLAEAREIRMDRYGEIFKDWSPQECRTFGDMLARLNRTLDG</sequence>
<evidence type="ECO:0000313" key="6">
    <source>
        <dbReference type="Proteomes" id="UP000029409"/>
    </source>
</evidence>
<proteinExistence type="predicted"/>
<dbReference type="InterPro" id="IPR011991">
    <property type="entry name" value="ArsR-like_HTH"/>
</dbReference>
<evidence type="ECO:0000256" key="1">
    <source>
        <dbReference type="ARBA" id="ARBA00023015"/>
    </source>
</evidence>
<keyword evidence="3" id="KW-0804">Transcription</keyword>
<dbReference type="EMBL" id="CP009288">
    <property type="protein sequence ID" value="AIQ12605.1"/>
    <property type="molecule type" value="Genomic_DNA"/>
</dbReference>
<dbReference type="InterPro" id="IPR000835">
    <property type="entry name" value="HTH_MarR-typ"/>
</dbReference>
<name>A0A089HPE8_PAEDU</name>
<dbReference type="Gene3D" id="1.10.10.10">
    <property type="entry name" value="Winged helix-like DNA-binding domain superfamily/Winged helix DNA-binding domain"/>
    <property type="match status" value="1"/>
</dbReference>
<dbReference type="KEGG" id="pdu:PDUR_12380"/>
<reference evidence="5 6" key="1">
    <citation type="submission" date="2014-08" db="EMBL/GenBank/DDBJ databases">
        <title>Comparative genomics of the Paenibacillus odorifer group.</title>
        <authorList>
            <person name="den Bakker H.C."/>
            <person name="Tsai Y.-C."/>
            <person name="Martin N."/>
            <person name="Korlach J."/>
            <person name="Wiedmann M."/>
        </authorList>
    </citation>
    <scope>NUCLEOTIDE SEQUENCE [LARGE SCALE GENOMIC DNA]</scope>
    <source>
        <strain evidence="5 6">DSM 1735</strain>
    </source>
</reference>
<dbReference type="InterPro" id="IPR036390">
    <property type="entry name" value="WH_DNA-bd_sf"/>
</dbReference>
<dbReference type="CDD" id="cd00090">
    <property type="entry name" value="HTH_ARSR"/>
    <property type="match status" value="1"/>
</dbReference>
<dbReference type="RefSeq" id="WP_042206451.1">
    <property type="nucleotide sequence ID" value="NZ_CP009288.1"/>
</dbReference>
<evidence type="ECO:0000256" key="2">
    <source>
        <dbReference type="ARBA" id="ARBA00023125"/>
    </source>
</evidence>
<accession>A0A089HPE8</accession>
<dbReference type="InterPro" id="IPR039422">
    <property type="entry name" value="MarR/SlyA-like"/>
</dbReference>
<dbReference type="STRING" id="44251.PDUR_12380"/>
<dbReference type="PROSITE" id="PS50995">
    <property type="entry name" value="HTH_MARR_2"/>
    <property type="match status" value="1"/>
</dbReference>
<dbReference type="eggNOG" id="COG1846">
    <property type="taxonomic scope" value="Bacteria"/>
</dbReference>
<dbReference type="GO" id="GO:0003677">
    <property type="term" value="F:DNA binding"/>
    <property type="evidence" value="ECO:0007669"/>
    <property type="project" value="UniProtKB-KW"/>
</dbReference>
<dbReference type="PRINTS" id="PR00598">
    <property type="entry name" value="HTHMARR"/>
</dbReference>
<dbReference type="PANTHER" id="PTHR33164">
    <property type="entry name" value="TRANSCRIPTIONAL REGULATOR, MARR FAMILY"/>
    <property type="match status" value="1"/>
</dbReference>
<protein>
    <recommendedName>
        <fullName evidence="4">HTH marR-type domain-containing protein</fullName>
    </recommendedName>
</protein>
<dbReference type="Pfam" id="PF01047">
    <property type="entry name" value="MarR"/>
    <property type="match status" value="1"/>
</dbReference>
<dbReference type="InterPro" id="IPR023187">
    <property type="entry name" value="Tscrpt_reg_MarR-type_CS"/>
</dbReference>
<dbReference type="SUPFAM" id="SSF46785">
    <property type="entry name" value="Winged helix' DNA-binding domain"/>
    <property type="match status" value="1"/>
</dbReference>
<gene>
    <name evidence="5" type="ORF">PDUR_12380</name>
</gene>
<evidence type="ECO:0000256" key="3">
    <source>
        <dbReference type="ARBA" id="ARBA00023163"/>
    </source>
</evidence>
<dbReference type="InterPro" id="IPR036388">
    <property type="entry name" value="WH-like_DNA-bd_sf"/>
</dbReference>
<evidence type="ECO:0000313" key="5">
    <source>
        <dbReference type="EMBL" id="AIQ12605.1"/>
    </source>
</evidence>
<dbReference type="PROSITE" id="PS01117">
    <property type="entry name" value="HTH_MARR_1"/>
    <property type="match status" value="1"/>
</dbReference>
<dbReference type="AlphaFoldDB" id="A0A089HPE8"/>
<dbReference type="OrthoDB" id="2389730at2"/>
<dbReference type="GO" id="GO:0006950">
    <property type="term" value="P:response to stress"/>
    <property type="evidence" value="ECO:0007669"/>
    <property type="project" value="TreeGrafter"/>
</dbReference>
<keyword evidence="2" id="KW-0238">DNA-binding</keyword>
<dbReference type="Proteomes" id="UP000029409">
    <property type="component" value="Chromosome"/>
</dbReference>
<dbReference type="GO" id="GO:0003700">
    <property type="term" value="F:DNA-binding transcription factor activity"/>
    <property type="evidence" value="ECO:0007669"/>
    <property type="project" value="InterPro"/>
</dbReference>
<keyword evidence="1" id="KW-0805">Transcription regulation</keyword>
<evidence type="ECO:0000259" key="4">
    <source>
        <dbReference type="PROSITE" id="PS50995"/>
    </source>
</evidence>
<dbReference type="PANTHER" id="PTHR33164:SF57">
    <property type="entry name" value="MARR-FAMILY TRANSCRIPTIONAL REGULATOR"/>
    <property type="match status" value="1"/>
</dbReference>
<organism evidence="5 6">
    <name type="scientific">Paenibacillus durus</name>
    <name type="common">Paenibacillus azotofixans</name>
    <dbReference type="NCBI Taxonomy" id="44251"/>
    <lineage>
        <taxon>Bacteria</taxon>
        <taxon>Bacillati</taxon>
        <taxon>Bacillota</taxon>
        <taxon>Bacilli</taxon>
        <taxon>Bacillales</taxon>
        <taxon>Paenibacillaceae</taxon>
        <taxon>Paenibacillus</taxon>
    </lineage>
</organism>